<sequence length="281" mass="31942">MYFIFRCPGSPGWGKDGNMLTVRANKDISPPQGIAICLFLFIILSGISVSAQTGMNLVHQGDIFYRQFDNLEALTSYKKALEITPGNFECQTKVIRAYNDVGEDLSSEKSEPYYEHAVRQAEELQKKFPEKAESYYWLAVSYGNLALLRGSKEKVKLSGFVEKNIQKAITMNPDYADAYVVLGIYYKEVAGLNSFLKAFAHIFFGDLPEGTYDDAVRSFRRAIALRTTRPVYTSFLLGHTYESLNKPEKAKEAYNQTARLPGTDHRDHVMKERARRRLQSL</sequence>
<dbReference type="AlphaFoldDB" id="A0A444JAT7"/>
<keyword evidence="2" id="KW-1133">Transmembrane helix</keyword>
<keyword evidence="2" id="KW-0472">Membrane</keyword>
<feature type="repeat" description="TPR" evidence="1">
    <location>
        <begin position="54"/>
        <end position="87"/>
    </location>
</feature>
<gene>
    <name evidence="3" type="ORF">VU01_13654</name>
</gene>
<dbReference type="Pfam" id="PF21033">
    <property type="entry name" value="RMD1-3"/>
    <property type="match status" value="1"/>
</dbReference>
<feature type="transmembrane region" description="Helical" evidence="2">
    <location>
        <begin position="33"/>
        <end position="51"/>
    </location>
</feature>
<evidence type="ECO:0000313" key="4">
    <source>
        <dbReference type="Proteomes" id="UP000288892"/>
    </source>
</evidence>
<accession>A0A444JAT7</accession>
<dbReference type="EMBL" id="MTKS01000365">
    <property type="protein sequence ID" value="RWX50206.1"/>
    <property type="molecule type" value="Genomic_DNA"/>
</dbReference>
<evidence type="ECO:0000313" key="3">
    <source>
        <dbReference type="EMBL" id="RWX50206.1"/>
    </source>
</evidence>
<dbReference type="Gene3D" id="1.25.40.10">
    <property type="entry name" value="Tetratricopeptide repeat domain"/>
    <property type="match status" value="2"/>
</dbReference>
<dbReference type="InterPro" id="IPR049039">
    <property type="entry name" value="RMD1-3_a_helical_rpt"/>
</dbReference>
<dbReference type="InterPro" id="IPR019734">
    <property type="entry name" value="TPR_rpt"/>
</dbReference>
<evidence type="ECO:0000256" key="2">
    <source>
        <dbReference type="SAM" id="Phobius"/>
    </source>
</evidence>
<comment type="caution">
    <text evidence="3">The sequence shown here is derived from an EMBL/GenBank/DDBJ whole genome shotgun (WGS) entry which is preliminary data.</text>
</comment>
<dbReference type="PANTHER" id="PTHR12558:SF13">
    <property type="entry name" value="CELL DIVISION CYCLE PROTEIN 27 HOMOLOG"/>
    <property type="match status" value="1"/>
</dbReference>
<dbReference type="SUPFAM" id="SSF48452">
    <property type="entry name" value="TPR-like"/>
    <property type="match status" value="1"/>
</dbReference>
<reference evidence="3 4" key="1">
    <citation type="submission" date="2017-01" db="EMBL/GenBank/DDBJ databases">
        <title>The cable genome- insights into the physiology and evolution of filamentous bacteria capable of sulfide oxidation via long distance electron transfer.</title>
        <authorList>
            <person name="Schreiber L."/>
            <person name="Bjerg J.T."/>
            <person name="Boggild A."/>
            <person name="Van De Vossenberg J."/>
            <person name="Meysman F."/>
            <person name="Nielsen L.P."/>
            <person name="Schramm A."/>
            <person name="Kjeldsen K.U."/>
        </authorList>
    </citation>
    <scope>NUCLEOTIDE SEQUENCE [LARGE SCALE GENOMIC DNA]</scope>
    <source>
        <strain evidence="3">A5</strain>
    </source>
</reference>
<evidence type="ECO:0000256" key="1">
    <source>
        <dbReference type="PROSITE-ProRule" id="PRU00339"/>
    </source>
</evidence>
<keyword evidence="2" id="KW-0812">Transmembrane</keyword>
<keyword evidence="4" id="KW-1185">Reference proteome</keyword>
<dbReference type="Proteomes" id="UP000288892">
    <property type="component" value="Unassembled WGS sequence"/>
</dbReference>
<name>A0A444JAT7_9BACT</name>
<dbReference type="SMART" id="SM00028">
    <property type="entry name" value="TPR"/>
    <property type="match status" value="3"/>
</dbReference>
<proteinExistence type="predicted"/>
<protein>
    <submittedName>
        <fullName evidence="3">Tetratricopeptide repeat-containing protein</fullName>
    </submittedName>
</protein>
<dbReference type="PANTHER" id="PTHR12558">
    <property type="entry name" value="CELL DIVISION CYCLE 16,23,27"/>
    <property type="match status" value="1"/>
</dbReference>
<keyword evidence="1" id="KW-0802">TPR repeat</keyword>
<dbReference type="PROSITE" id="PS50005">
    <property type="entry name" value="TPR"/>
    <property type="match status" value="1"/>
</dbReference>
<dbReference type="InterPro" id="IPR011990">
    <property type="entry name" value="TPR-like_helical_dom_sf"/>
</dbReference>
<organism evidence="3 4">
    <name type="scientific">Candidatus Electrothrix marina</name>
    <dbReference type="NCBI Taxonomy" id="1859130"/>
    <lineage>
        <taxon>Bacteria</taxon>
        <taxon>Pseudomonadati</taxon>
        <taxon>Thermodesulfobacteriota</taxon>
        <taxon>Desulfobulbia</taxon>
        <taxon>Desulfobulbales</taxon>
        <taxon>Desulfobulbaceae</taxon>
        <taxon>Candidatus Electrothrix</taxon>
    </lineage>
</organism>